<dbReference type="CDD" id="cd16841">
    <property type="entry name" value="RraA_family"/>
    <property type="match status" value="1"/>
</dbReference>
<protein>
    <recommendedName>
        <fullName evidence="2">SMP-30/Gluconolactonase/LRE-like region domain-containing protein</fullName>
    </recommendedName>
</protein>
<dbReference type="Gene3D" id="3.50.30.40">
    <property type="entry name" value="Ribonuclease E inhibitor RraA/RraA-like"/>
    <property type="match status" value="1"/>
</dbReference>
<keyword evidence="4" id="KW-1185">Reference proteome</keyword>
<feature type="binding site" evidence="1">
    <location>
        <begin position="98"/>
        <end position="101"/>
    </location>
    <ligand>
        <name>substrate</name>
    </ligand>
</feature>
<dbReference type="GO" id="GO:0046872">
    <property type="term" value="F:metal ion binding"/>
    <property type="evidence" value="ECO:0007669"/>
    <property type="project" value="UniProtKB-KW"/>
</dbReference>
<evidence type="ECO:0000313" key="4">
    <source>
        <dbReference type="Proteomes" id="UP000018001"/>
    </source>
</evidence>
<dbReference type="InterPro" id="IPR052988">
    <property type="entry name" value="Oryzine_lactonohydrolase"/>
</dbReference>
<evidence type="ECO:0000256" key="1">
    <source>
        <dbReference type="PIRSR" id="PIRSR605493-1"/>
    </source>
</evidence>
<dbReference type="eggNOG" id="ENOG502RS4K">
    <property type="taxonomic scope" value="Eukaryota"/>
</dbReference>
<organism evidence="3 4">
    <name type="scientific">Byssochlamys spectabilis (strain No. 5 / NBRC 109023)</name>
    <name type="common">Paecilomyces variotii</name>
    <dbReference type="NCBI Taxonomy" id="1356009"/>
    <lineage>
        <taxon>Eukaryota</taxon>
        <taxon>Fungi</taxon>
        <taxon>Dikarya</taxon>
        <taxon>Ascomycota</taxon>
        <taxon>Pezizomycotina</taxon>
        <taxon>Eurotiomycetes</taxon>
        <taxon>Eurotiomycetidae</taxon>
        <taxon>Eurotiales</taxon>
        <taxon>Thermoascaceae</taxon>
        <taxon>Paecilomyces</taxon>
    </lineage>
</organism>
<dbReference type="HOGENOM" id="CLU_448319_0_0_1"/>
<name>V5I624_BYSSN</name>
<dbReference type="SUPFAM" id="SSF89562">
    <property type="entry name" value="RraA-like"/>
    <property type="match status" value="1"/>
</dbReference>
<comment type="cofactor">
    <cofactor evidence="1">
        <name>Mg(2+)</name>
        <dbReference type="ChEBI" id="CHEBI:18420"/>
    </cofactor>
</comment>
<dbReference type="EMBL" id="BAUL01000343">
    <property type="protein sequence ID" value="GAD99975.1"/>
    <property type="molecule type" value="Genomic_DNA"/>
</dbReference>
<evidence type="ECO:0000313" key="3">
    <source>
        <dbReference type="EMBL" id="GAD99975.1"/>
    </source>
</evidence>
<dbReference type="PANTHER" id="PTHR47064:SF2">
    <property type="entry name" value="SMP-30_GLUCONOLACTONASE_LRE-LIKE REGION DOMAIN-CONTAINING PROTEIN-RELATED"/>
    <property type="match status" value="1"/>
</dbReference>
<proteinExistence type="predicted"/>
<dbReference type="InterPro" id="IPR011042">
    <property type="entry name" value="6-blade_b-propeller_TolB-like"/>
</dbReference>
<dbReference type="InterPro" id="IPR005493">
    <property type="entry name" value="RraA/RraA-like"/>
</dbReference>
<dbReference type="OrthoDB" id="423498at2759"/>
<dbReference type="AlphaFoldDB" id="V5I624"/>
<dbReference type="PANTHER" id="PTHR47064">
    <property type="entry name" value="PUTATIVE (AFU_ORTHOLOGUE AFUA_1G08990)-RELATED"/>
    <property type="match status" value="1"/>
</dbReference>
<feature type="binding site" evidence="1">
    <location>
        <position position="120"/>
    </location>
    <ligand>
        <name>substrate</name>
    </ligand>
</feature>
<dbReference type="Proteomes" id="UP000018001">
    <property type="component" value="Unassembled WGS sequence"/>
</dbReference>
<dbReference type="InParanoid" id="V5I624"/>
<reference evidence="4" key="1">
    <citation type="journal article" date="2014" name="Genome Announc.">
        <title>Draft genome sequence of the formaldehyde-resistant fungus Byssochlamys spectabilis No. 5 (anamorph Paecilomyces variotii No. 5) (NBRC109023).</title>
        <authorList>
            <person name="Oka T."/>
            <person name="Ekino K."/>
            <person name="Fukuda K."/>
            <person name="Nomura Y."/>
        </authorList>
    </citation>
    <scope>NUCLEOTIDE SEQUENCE [LARGE SCALE GENOMIC DNA]</scope>
    <source>
        <strain evidence="4">No. 5 / NBRC 109023</strain>
    </source>
</reference>
<dbReference type="Pfam" id="PF08450">
    <property type="entry name" value="SGL"/>
    <property type="match status" value="1"/>
</dbReference>
<feature type="domain" description="SMP-30/Gluconolactonase/LRE-like region" evidence="2">
    <location>
        <begin position="369"/>
        <end position="588"/>
    </location>
</feature>
<dbReference type="InterPro" id="IPR013658">
    <property type="entry name" value="SGL"/>
</dbReference>
<keyword evidence="1" id="KW-0479">Metal-binding</keyword>
<accession>V5I624</accession>
<dbReference type="Pfam" id="PF03737">
    <property type="entry name" value="RraA-like"/>
    <property type="match status" value="1"/>
</dbReference>
<dbReference type="InterPro" id="IPR036704">
    <property type="entry name" value="RraA/RraA-like_sf"/>
</dbReference>
<keyword evidence="1" id="KW-0460">Magnesium</keyword>
<dbReference type="Gene3D" id="2.120.10.30">
    <property type="entry name" value="TolB, C-terminal domain"/>
    <property type="match status" value="1"/>
</dbReference>
<sequence>MSESQDPIVGALQQYSTCDVSDALCKLKHPHGGFLPGLTLWSPQRQEGATKIVGPAYTVKYAPLDDSAPKVASHYIDSIPEGAAVFISSPPTPNAVYGGLMSTRAQASKAVGSIIDGRFRDLQEHRDLNYPVFARDVGTAPPYGAAKVVGVNVPVQLQASEKNAGTATIKPGDYLIGDLNGVVLLPRELAETVIPMMAKQNDADAKMAEAIRGGMSFTEASPPTMYNYLNPLPPFMNGTAATWAYVSMAALAAPPGQFNRSALEAPWATSDVSDTSLAQTLDYLNTTDFVAYDKRFFDIIGPDAAIKHVQNLAFQSHEAPCYIKDTNQLFFTEWGPPGGENGTHPWQYLLDVETNELHNITTDPPTFNAHGCVVYNRSIYIVTDGHGDEESGQLVKVDPHSLKQEVLLNNYLVQPFAGFNDLEIDPRGNFYLTDSKSGWGRGIVSFTPPTNPTVYFVERETYHIKPVHITNGNANGVAISPRGDVLYVPDTGVSSYYPVAKSPYGKRTLSAFDISSSGAVLSNERMLSNPISYFYDGVRVSRNGWIFCGAGDGVDVIDPESGFTLGTIRVGGGENLAVSLAFGRNELWIVGRGGVWHVKDVRERLDRDW</sequence>
<feature type="binding site" evidence="1">
    <location>
        <position position="121"/>
    </location>
    <ligand>
        <name>Mg(2+)</name>
        <dbReference type="ChEBI" id="CHEBI:18420"/>
    </ligand>
</feature>
<comment type="caution">
    <text evidence="3">The sequence shown here is derived from an EMBL/GenBank/DDBJ whole genome shotgun (WGS) entry which is preliminary data.</text>
</comment>
<dbReference type="SUPFAM" id="SSF63829">
    <property type="entry name" value="Calcium-dependent phosphotriesterase"/>
    <property type="match status" value="1"/>
</dbReference>
<gene>
    <name evidence="3" type="ORF">PVAR5_8706</name>
</gene>
<evidence type="ECO:0000259" key="2">
    <source>
        <dbReference type="Pfam" id="PF08450"/>
    </source>
</evidence>